<reference evidence="1" key="2">
    <citation type="journal article" date="2021" name="PeerJ">
        <title>Extensive microbial diversity within the chicken gut microbiome revealed by metagenomics and culture.</title>
        <authorList>
            <person name="Gilroy R."/>
            <person name="Ravi A."/>
            <person name="Getino M."/>
            <person name="Pursley I."/>
            <person name="Horton D.L."/>
            <person name="Alikhan N.F."/>
            <person name="Baker D."/>
            <person name="Gharbi K."/>
            <person name="Hall N."/>
            <person name="Watson M."/>
            <person name="Adriaenssens E.M."/>
            <person name="Foster-Nyarko E."/>
            <person name="Jarju S."/>
            <person name="Secka A."/>
            <person name="Antonio M."/>
            <person name="Oren A."/>
            <person name="Chaudhuri R.R."/>
            <person name="La Ragione R."/>
            <person name="Hildebrand F."/>
            <person name="Pallen M.J."/>
        </authorList>
    </citation>
    <scope>NUCLEOTIDE SEQUENCE</scope>
    <source>
        <strain evidence="1">CHK184-25365</strain>
    </source>
</reference>
<gene>
    <name evidence="1" type="ORF">IAB36_06980</name>
</gene>
<dbReference type="EMBL" id="DVGY01000157">
    <property type="protein sequence ID" value="HIR41552.1"/>
    <property type="molecule type" value="Genomic_DNA"/>
</dbReference>
<protein>
    <submittedName>
        <fullName evidence="1">Alpha/beta hydrolase</fullName>
    </submittedName>
</protein>
<keyword evidence="1" id="KW-0378">Hydrolase</keyword>
<sequence>MEEKLVLTQEWDKTFPKSDKVNHRKVTFHNRYGITLAANLYEPKNAQG</sequence>
<comment type="caution">
    <text evidence="1">The sequence shown here is derived from an EMBL/GenBank/DDBJ whole genome shotgun (WGS) entry which is preliminary data.</text>
</comment>
<dbReference type="Gene3D" id="3.40.50.1820">
    <property type="entry name" value="alpha/beta hydrolase"/>
    <property type="match status" value="1"/>
</dbReference>
<reference evidence="1" key="1">
    <citation type="submission" date="2020-10" db="EMBL/GenBank/DDBJ databases">
        <authorList>
            <person name="Gilroy R."/>
        </authorList>
    </citation>
    <scope>NUCLEOTIDE SEQUENCE</scope>
    <source>
        <strain evidence="1">CHK184-25365</strain>
    </source>
</reference>
<dbReference type="Proteomes" id="UP000886749">
    <property type="component" value="Unassembled WGS sequence"/>
</dbReference>
<evidence type="ECO:0000313" key="2">
    <source>
        <dbReference type="Proteomes" id="UP000886749"/>
    </source>
</evidence>
<accession>A0A9D1DCQ8</accession>
<name>A0A9D1DCQ8_9FIRM</name>
<evidence type="ECO:0000313" key="1">
    <source>
        <dbReference type="EMBL" id="HIR41552.1"/>
    </source>
</evidence>
<dbReference type="GO" id="GO:0016787">
    <property type="term" value="F:hydrolase activity"/>
    <property type="evidence" value="ECO:0007669"/>
    <property type="project" value="UniProtKB-KW"/>
</dbReference>
<feature type="non-terminal residue" evidence="1">
    <location>
        <position position="48"/>
    </location>
</feature>
<dbReference type="InterPro" id="IPR029058">
    <property type="entry name" value="AB_hydrolase_fold"/>
</dbReference>
<proteinExistence type="predicted"/>
<dbReference type="AlphaFoldDB" id="A0A9D1DCQ8"/>
<organism evidence="1 2">
    <name type="scientific">Candidatus Egerieicola pullicola</name>
    <dbReference type="NCBI Taxonomy" id="2840775"/>
    <lineage>
        <taxon>Bacteria</taxon>
        <taxon>Bacillati</taxon>
        <taxon>Bacillota</taxon>
        <taxon>Clostridia</taxon>
        <taxon>Eubacteriales</taxon>
        <taxon>Oscillospiraceae</taxon>
        <taxon>Oscillospiraceae incertae sedis</taxon>
        <taxon>Candidatus Egerieicola</taxon>
    </lineage>
</organism>